<evidence type="ECO:0000313" key="3">
    <source>
        <dbReference type="EMBL" id="NYF42513.1"/>
    </source>
</evidence>
<name>A0A852V5B2_9ACTN</name>
<dbReference type="EMBL" id="JACCCO010000002">
    <property type="protein sequence ID" value="NYF42513.1"/>
    <property type="molecule type" value="Genomic_DNA"/>
</dbReference>
<keyword evidence="3" id="KW-0238">DNA-binding</keyword>
<gene>
    <name evidence="3" type="ORF">HDA43_004714</name>
</gene>
<organism evidence="3 4">
    <name type="scientific">Streptosporangium sandarakinum</name>
    <dbReference type="NCBI Taxonomy" id="1260955"/>
    <lineage>
        <taxon>Bacteria</taxon>
        <taxon>Bacillati</taxon>
        <taxon>Actinomycetota</taxon>
        <taxon>Actinomycetes</taxon>
        <taxon>Streptosporangiales</taxon>
        <taxon>Streptosporangiaceae</taxon>
        <taxon>Streptosporangium</taxon>
    </lineage>
</organism>
<dbReference type="PANTHER" id="PTHR43252:SF7">
    <property type="entry name" value="TRANSCRIPTIONAL REGULATOR YQJI"/>
    <property type="match status" value="1"/>
</dbReference>
<dbReference type="InterPro" id="IPR036390">
    <property type="entry name" value="WH_DNA-bd_sf"/>
</dbReference>
<feature type="compositionally biased region" description="Basic and acidic residues" evidence="1">
    <location>
        <begin position="138"/>
        <end position="161"/>
    </location>
</feature>
<protein>
    <submittedName>
        <fullName evidence="3">DNA-binding PadR family transcriptional regulator</fullName>
    </submittedName>
</protein>
<accession>A0A852V5B2</accession>
<dbReference type="PANTHER" id="PTHR43252">
    <property type="entry name" value="TRANSCRIPTIONAL REGULATOR YQJI"/>
    <property type="match status" value="1"/>
</dbReference>
<reference evidence="3 4" key="1">
    <citation type="submission" date="2020-07" db="EMBL/GenBank/DDBJ databases">
        <title>Sequencing the genomes of 1000 actinobacteria strains.</title>
        <authorList>
            <person name="Klenk H.-P."/>
        </authorList>
    </citation>
    <scope>NUCLEOTIDE SEQUENCE [LARGE SCALE GENOMIC DNA]</scope>
    <source>
        <strain evidence="3 4">DSM 45763</strain>
    </source>
</reference>
<dbReference type="InterPro" id="IPR005149">
    <property type="entry name" value="Tscrpt_reg_PadR_N"/>
</dbReference>
<evidence type="ECO:0000259" key="2">
    <source>
        <dbReference type="Pfam" id="PF03551"/>
    </source>
</evidence>
<dbReference type="RefSeq" id="WP_179825157.1">
    <property type="nucleotide sequence ID" value="NZ_JACCCO010000002.1"/>
</dbReference>
<dbReference type="Proteomes" id="UP000576393">
    <property type="component" value="Unassembled WGS sequence"/>
</dbReference>
<feature type="domain" description="Transcription regulator PadR N-terminal" evidence="2">
    <location>
        <begin position="14"/>
        <end position="82"/>
    </location>
</feature>
<dbReference type="Pfam" id="PF03551">
    <property type="entry name" value="PadR"/>
    <property type="match status" value="1"/>
</dbReference>
<dbReference type="SUPFAM" id="SSF46785">
    <property type="entry name" value="Winged helix' DNA-binding domain"/>
    <property type="match status" value="1"/>
</dbReference>
<dbReference type="Gene3D" id="1.10.10.10">
    <property type="entry name" value="Winged helix-like DNA-binding domain superfamily/Winged helix DNA-binding domain"/>
    <property type="match status" value="1"/>
</dbReference>
<sequence length="262" mass="31000">MSPVFGHGRLRLYLLKLLQESPRHGYEVIRLLQDRFLGVYSPSPGTIYPRLARLEEEGLVTHEVVNGKKIFTITDRGREELNARMDELADLEQEISDSVRDIAREVKEDVRDTVRSLREELTQMARDMRQGTGQQGGARREDRDDRDDRRNQREAWREQKAEWQRQKQEWQRQKQEWQRQKQEWQQHVGELKQEWKQEWKRLWAEGFAGHEPSGDPRLGQMLAEFVEEVRADAAGRRVTEETLATAQDALYDAARRIRGALR</sequence>
<dbReference type="GO" id="GO:0003677">
    <property type="term" value="F:DNA binding"/>
    <property type="evidence" value="ECO:0007669"/>
    <property type="project" value="UniProtKB-KW"/>
</dbReference>
<keyword evidence="4" id="KW-1185">Reference proteome</keyword>
<dbReference type="AlphaFoldDB" id="A0A852V5B2"/>
<comment type="caution">
    <text evidence="3">The sequence shown here is derived from an EMBL/GenBank/DDBJ whole genome shotgun (WGS) entry which is preliminary data.</text>
</comment>
<dbReference type="InterPro" id="IPR036388">
    <property type="entry name" value="WH-like_DNA-bd_sf"/>
</dbReference>
<feature type="region of interest" description="Disordered" evidence="1">
    <location>
        <begin position="124"/>
        <end position="161"/>
    </location>
</feature>
<evidence type="ECO:0000313" key="4">
    <source>
        <dbReference type="Proteomes" id="UP000576393"/>
    </source>
</evidence>
<proteinExistence type="predicted"/>
<evidence type="ECO:0000256" key="1">
    <source>
        <dbReference type="SAM" id="MobiDB-lite"/>
    </source>
</evidence>